<dbReference type="EMBL" id="ACVC01000023">
    <property type="protein sequence ID" value="EFO65611.1"/>
    <property type="molecule type" value="Genomic_DNA"/>
</dbReference>
<name>E1EW31_GIAIA</name>
<evidence type="ECO:0000313" key="2">
    <source>
        <dbReference type="Proteomes" id="UP000008974"/>
    </source>
</evidence>
<dbReference type="OrthoDB" id="10252355at2759"/>
<gene>
    <name evidence="1" type="ORF">GLP15_1712</name>
</gene>
<dbReference type="OMA" id="FRRLEFY"/>
<dbReference type="Proteomes" id="UP000008974">
    <property type="component" value="Unassembled WGS sequence"/>
</dbReference>
<organism evidence="1 2">
    <name type="scientific">Giardia intestinalis (strain P15)</name>
    <name type="common">Giardia lamblia</name>
    <dbReference type="NCBI Taxonomy" id="658858"/>
    <lineage>
        <taxon>Eukaryota</taxon>
        <taxon>Metamonada</taxon>
        <taxon>Diplomonadida</taxon>
        <taxon>Hexamitidae</taxon>
        <taxon>Giardiinae</taxon>
        <taxon>Giardia</taxon>
    </lineage>
</organism>
<reference evidence="1 2" key="1">
    <citation type="journal article" date="2010" name="BMC Genomics">
        <title>Genome analysis and comparative genomics of a Giardia intestinalis assemblage E isolate.</title>
        <authorList>
            <person name="Jerlstrom-Hultqvist J."/>
            <person name="Franzen O."/>
            <person name="Ankarklev J."/>
            <person name="Xu F."/>
            <person name="Nohynkova E."/>
            <person name="Andersson J.O."/>
            <person name="Svard S.G."/>
            <person name="Andersson B."/>
        </authorList>
    </citation>
    <scope>NUCLEOTIDE SEQUENCE [LARGE SCALE GENOMIC DNA]</scope>
    <source>
        <strain evidence="1 2">P15</strain>
    </source>
</reference>
<dbReference type="AlphaFoldDB" id="E1EW31"/>
<comment type="caution">
    <text evidence="1">The sequence shown here is derived from an EMBL/GenBank/DDBJ whole genome shotgun (WGS) entry which is preliminary data.</text>
</comment>
<protein>
    <submittedName>
        <fullName evidence="1">Uncharacterized protein</fullName>
    </submittedName>
</protein>
<sequence>MNVPQHVTLVVGRFIVLAVAIEQRIVILWATWDGGMTKYQLVNLGSRIEGSLIIHGYSNYLCVFCTLTHRTADRADTKLLQCAHQDFPLTQEQEGPAVSQTVEENLGAIIIDLALLICGNNWEDVCFESQLKCVDKLTSVRSVASCAEQLFLLTMQSIIQCSTVSVGSKRRLVVQSVHPHFLHDILATQKSELGSSSNLHMAVHVEELGDVLVAVYGSFLYIQRLSEGNITLYYDSTRDTKWREAFIKYKRLSILKVERFHNHELEDQKSKGPTYYYLIVGSPGVLLYMTWSAAGVAFVTLLEAYLTTRAEYTGCVRCGENLLLLNHRQQKVFCAKRVTLKNEPLHSVPAFVEAPLTLPGILTSESVIFRLDLIDFNPCSLPLSVLISHNGDGITCHCVDPAINAEPQQLHSFLPMYKSFLLHSNKDHGPVYELRASPHLERNADQLVAISFSRYHLFRRLEFYWDASLDRPFCSVFPAVVNYYKKGEQLVEQRLRLPILPLNMTGVTQMSRNSVEDLYAKLRARLLASAYIYGDYLMTIHTSNEAHEFAGPLLRRWLYSHPSFEFGPLFAAAYYLLITNLRTCDQCWLPLPFHLPHLKFEIASMHIAESDYTGKRMPELSMIVYSLTMHSESVLLCRCTFKEGRASLVSSNLNNLLLSVTDLTDVAIRRAPGLQFQVIHAGSNSSYAFIAPDCCVVELYHDLADGGASYEEIKPLQHRIHGVIYKQLCAALVCQLCGDYERTLTPAEQSSCGEQDIGKSMRSTRPYLTIGGNPNPRISILNGMHGRRFYCIVFIGERKMFGLSIPSLSVDKSLTTKRFPEEELKWYQLMSRLDDETPLALGLILLSQSSKKVARVYKFPILACLQRSVLSLDRDVSIYDYLDAITIPLARGEAYIGLVNLSAANTMSDWILVCILDKHICVYSVPLGTILALERVDEQAGPVRGVQGFAWLDGAAIYIHGQHSSQLVTLMQMHRTINGV</sequence>
<proteinExistence type="predicted"/>
<evidence type="ECO:0000313" key="1">
    <source>
        <dbReference type="EMBL" id="EFO65611.1"/>
    </source>
</evidence>
<dbReference type="VEuPathDB" id="GiardiaDB:GLP15_1712"/>
<accession>E1EW31</accession>